<reference evidence="1 2" key="1">
    <citation type="journal article" date="2013" name="Genome Announc.">
        <title>Draft Genome Sequence of Winogradskyella psychrotolerans RS-3T, Isolated from the Marine Transect of Kongsfjorden, Ny-Alesund, Svalbard, Arctic Ocean.</title>
        <authorList>
            <person name="Kumar Pinnaka A."/>
            <person name="Ara S."/>
            <person name="Singh A."/>
            <person name="Shivaji S."/>
        </authorList>
    </citation>
    <scope>NUCLEOTIDE SEQUENCE [LARGE SCALE GENOMIC DNA]</scope>
    <source>
        <strain evidence="1 2">RS-3</strain>
    </source>
</reference>
<dbReference type="eggNOG" id="COG1629">
    <property type="taxonomic scope" value="Bacteria"/>
</dbReference>
<evidence type="ECO:0000313" key="1">
    <source>
        <dbReference type="EMBL" id="EPR69880.1"/>
    </source>
</evidence>
<dbReference type="Proteomes" id="UP000014962">
    <property type="component" value="Unassembled WGS sequence"/>
</dbReference>
<sequence length="152" mass="17051">MGILILACLLGNAGFDIYNADRMQGIDPTYPFNMYAETINRWNGEGTSNEIPRMTTKRDNLNHRTSDLFLEKGDFLRLKNVVLGYTLPAALTSRLGVSKARFYVTGQNVFVLTGYSGMDPELGYTDGNLQLNVDYAQYPQSRSWTIGTTITF</sequence>
<dbReference type="STRING" id="641526.ADIWIN_3976"/>
<comment type="caution">
    <text evidence="1">The sequence shown here is derived from an EMBL/GenBank/DDBJ whole genome shotgun (WGS) entry which is preliminary data.</text>
</comment>
<dbReference type="RefSeq" id="WP_020895398.1">
    <property type="nucleotide sequence ID" value="NZ_ATMR01000209.1"/>
</dbReference>
<accession>S7VI38</accession>
<evidence type="ECO:0000313" key="2">
    <source>
        <dbReference type="Proteomes" id="UP000014962"/>
    </source>
</evidence>
<dbReference type="PATRIC" id="fig|641526.4.peg.3947"/>
<proteinExistence type="predicted"/>
<dbReference type="AlphaFoldDB" id="S7VI38"/>
<name>S7VI38_9FLAO</name>
<keyword evidence="2" id="KW-1185">Reference proteome</keyword>
<gene>
    <name evidence="1" type="ORF">ADIWIN_3976</name>
</gene>
<keyword evidence="1" id="KW-0675">Receptor</keyword>
<dbReference type="EMBL" id="ATMR01000209">
    <property type="protein sequence ID" value="EPR69880.1"/>
    <property type="molecule type" value="Genomic_DNA"/>
</dbReference>
<organism evidence="1 2">
    <name type="scientific">Winogradskyella psychrotolerans RS-3</name>
    <dbReference type="NCBI Taxonomy" id="641526"/>
    <lineage>
        <taxon>Bacteria</taxon>
        <taxon>Pseudomonadati</taxon>
        <taxon>Bacteroidota</taxon>
        <taxon>Flavobacteriia</taxon>
        <taxon>Flavobacteriales</taxon>
        <taxon>Flavobacteriaceae</taxon>
        <taxon>Winogradskyella</taxon>
    </lineage>
</organism>
<protein>
    <submittedName>
        <fullName evidence="1">TonB-dependent receptor</fullName>
    </submittedName>
</protein>